<proteinExistence type="inferred from homology"/>
<keyword evidence="4" id="KW-0411">Iron-sulfur</keyword>
<accession>A0A3M6ZZP6</accession>
<dbReference type="CDD" id="cd02984">
    <property type="entry name" value="TRX_PICOT"/>
    <property type="match status" value="1"/>
</dbReference>
<dbReference type="FunFam" id="3.40.30.10:FF:000012">
    <property type="entry name" value="Monothiol glutaredoxin"/>
    <property type="match status" value="1"/>
</dbReference>
<evidence type="ECO:0000256" key="1">
    <source>
        <dbReference type="ARBA" id="ARBA00009630"/>
    </source>
</evidence>
<dbReference type="GO" id="GO:0006879">
    <property type="term" value="P:intracellular iron ion homeostasis"/>
    <property type="evidence" value="ECO:0007669"/>
    <property type="project" value="TreeGrafter"/>
</dbReference>
<dbReference type="InterPro" id="IPR002109">
    <property type="entry name" value="Glutaredoxin"/>
</dbReference>
<dbReference type="GO" id="GO:0005634">
    <property type="term" value="C:nucleus"/>
    <property type="evidence" value="ECO:0007669"/>
    <property type="project" value="TreeGrafter"/>
</dbReference>
<evidence type="ECO:0000259" key="7">
    <source>
        <dbReference type="PROSITE" id="PS51352"/>
    </source>
</evidence>
<name>A0A3M6ZZP6_HORWE</name>
<dbReference type="PROSITE" id="PS51352">
    <property type="entry name" value="THIOREDOXIN_2"/>
    <property type="match status" value="1"/>
</dbReference>
<dbReference type="AlphaFoldDB" id="A0A3M6ZZP6"/>
<dbReference type="Pfam" id="PF00462">
    <property type="entry name" value="Glutaredoxin"/>
    <property type="match status" value="1"/>
</dbReference>
<dbReference type="GO" id="GO:0046872">
    <property type="term" value="F:metal ion binding"/>
    <property type="evidence" value="ECO:0007669"/>
    <property type="project" value="UniProtKB-KW"/>
</dbReference>
<feature type="non-terminal residue" evidence="8">
    <location>
        <position position="1"/>
    </location>
</feature>
<gene>
    <name evidence="8" type="ORF">D0867_03919</name>
</gene>
<feature type="compositionally biased region" description="Polar residues" evidence="6">
    <location>
        <begin position="221"/>
        <end position="238"/>
    </location>
</feature>
<dbReference type="PROSITE" id="PS51354">
    <property type="entry name" value="GLUTAREDOXIN_2"/>
    <property type="match status" value="1"/>
</dbReference>
<dbReference type="FunFam" id="3.40.30.10:FF:000092">
    <property type="entry name" value="Monothiol glutaredoxin"/>
    <property type="match status" value="1"/>
</dbReference>
<dbReference type="PANTHER" id="PTHR10293">
    <property type="entry name" value="GLUTAREDOXIN FAMILY MEMBER"/>
    <property type="match status" value="1"/>
</dbReference>
<dbReference type="PANTHER" id="PTHR10293:SF73">
    <property type="entry name" value="GLUTAREDOXIN-3"/>
    <property type="match status" value="1"/>
</dbReference>
<dbReference type="InterPro" id="IPR033658">
    <property type="entry name" value="GRX_PICOT-like"/>
</dbReference>
<comment type="caution">
    <text evidence="8">The sequence shown here is derived from an EMBL/GenBank/DDBJ whole genome shotgun (WGS) entry which is preliminary data.</text>
</comment>
<comment type="similarity">
    <text evidence="1">Belongs to the glutaredoxin family. Monothiol subfamily.</text>
</comment>
<evidence type="ECO:0000256" key="5">
    <source>
        <dbReference type="ARBA" id="ARBA00055846"/>
    </source>
</evidence>
<comment type="function">
    <text evidence="5">Monothiol glutaredoxin involved in the biogenesis of iron-sulfur clusters. Binds one iron-sulfur cluster per dimer. The iron-sulfur cluster is bound between subunits, and is complexed by a bound glutathione and a cysteine residue from each subunit.</text>
</comment>
<keyword evidence="3" id="KW-0408">Iron</keyword>
<feature type="region of interest" description="Disordered" evidence="6">
    <location>
        <begin position="178"/>
        <end position="245"/>
    </location>
</feature>
<organism evidence="8 9">
    <name type="scientific">Hortaea werneckii</name>
    <name type="common">Black yeast</name>
    <name type="synonym">Cladosporium werneckii</name>
    <dbReference type="NCBI Taxonomy" id="91943"/>
    <lineage>
        <taxon>Eukaryota</taxon>
        <taxon>Fungi</taxon>
        <taxon>Dikarya</taxon>
        <taxon>Ascomycota</taxon>
        <taxon>Pezizomycotina</taxon>
        <taxon>Dothideomycetes</taxon>
        <taxon>Dothideomycetidae</taxon>
        <taxon>Mycosphaerellales</taxon>
        <taxon>Teratosphaeriaceae</taxon>
        <taxon>Hortaea</taxon>
    </lineage>
</organism>
<dbReference type="OrthoDB" id="415696at2759"/>
<dbReference type="InterPro" id="IPR036249">
    <property type="entry name" value="Thioredoxin-like_sf"/>
</dbReference>
<dbReference type="Pfam" id="PF00085">
    <property type="entry name" value="Thioredoxin"/>
    <property type="match status" value="1"/>
</dbReference>
<feature type="domain" description="Thioredoxin" evidence="7">
    <location>
        <begin position="53"/>
        <end position="181"/>
    </location>
</feature>
<sequence>SRWKVDFLLGFATFLKERVDPSRGFDKAEILAARMTQRQFEDLRLSLALRRAGDISETEPIMAAQTGTCTVHPIASEGDFDSHAAALPPTCLAVIYFHAPWAEPCKQMSTILSTLAATYPATQPPQITFLSLDAEEVSDVSERYDVTQVPLVVLQKDGQVVEAVTGTDAARVRNAVEKHAGSASTGAGLPPAQKVTKPAPSPNDPVAPPPQTNGAADLSKYTPSATDPTTAPQYSSGEQAAGMSKEELNARLAELVKAAPVMLFMKGTPSAPQCGFSRQTVSMLREKGVRYGFFNILADDEVRQGLKEFSDWPTFPQVYVGGELVGGLDILKEEFENDADFLKDYSVQKQAQTA</sequence>
<evidence type="ECO:0000256" key="4">
    <source>
        <dbReference type="ARBA" id="ARBA00023014"/>
    </source>
</evidence>
<dbReference type="InterPro" id="IPR013766">
    <property type="entry name" value="Thioredoxin_domain"/>
</dbReference>
<keyword evidence="2" id="KW-0479">Metal-binding</keyword>
<evidence type="ECO:0000256" key="6">
    <source>
        <dbReference type="SAM" id="MobiDB-lite"/>
    </source>
</evidence>
<evidence type="ECO:0000313" key="8">
    <source>
        <dbReference type="EMBL" id="RMY20559.1"/>
    </source>
</evidence>
<evidence type="ECO:0000313" key="9">
    <source>
        <dbReference type="Proteomes" id="UP000271337"/>
    </source>
</evidence>
<dbReference type="GO" id="GO:0005829">
    <property type="term" value="C:cytosol"/>
    <property type="evidence" value="ECO:0007669"/>
    <property type="project" value="TreeGrafter"/>
</dbReference>
<dbReference type="EMBL" id="QWIL01000310">
    <property type="protein sequence ID" value="RMY20559.1"/>
    <property type="molecule type" value="Genomic_DNA"/>
</dbReference>
<reference evidence="8 9" key="1">
    <citation type="journal article" date="2018" name="BMC Genomics">
        <title>Genomic evidence for intraspecific hybridization in a clonal and extremely halotolerant yeast.</title>
        <authorList>
            <person name="Gostincar C."/>
            <person name="Stajich J.E."/>
            <person name="Zupancic J."/>
            <person name="Zalar P."/>
            <person name="Gunde-Cimerman N."/>
        </authorList>
    </citation>
    <scope>NUCLEOTIDE SEQUENCE [LARGE SCALE GENOMIC DNA]</scope>
    <source>
        <strain evidence="8 9">EXF-6669</strain>
    </source>
</reference>
<protein>
    <recommendedName>
        <fullName evidence="7">Thioredoxin domain-containing protein</fullName>
    </recommendedName>
</protein>
<dbReference type="Gene3D" id="3.40.30.10">
    <property type="entry name" value="Glutaredoxin"/>
    <property type="match status" value="2"/>
</dbReference>
<dbReference type="VEuPathDB" id="FungiDB:BTJ68_02458"/>
<evidence type="ECO:0000256" key="2">
    <source>
        <dbReference type="ARBA" id="ARBA00022723"/>
    </source>
</evidence>
<dbReference type="InterPro" id="IPR004480">
    <property type="entry name" value="Monothiol_GRX-rel"/>
</dbReference>
<feature type="compositionally biased region" description="Pro residues" evidence="6">
    <location>
        <begin position="199"/>
        <end position="211"/>
    </location>
</feature>
<dbReference type="GO" id="GO:0015036">
    <property type="term" value="F:disulfide oxidoreductase activity"/>
    <property type="evidence" value="ECO:0007669"/>
    <property type="project" value="UniProtKB-ARBA"/>
</dbReference>
<dbReference type="GO" id="GO:0051537">
    <property type="term" value="F:2 iron, 2 sulfur cluster binding"/>
    <property type="evidence" value="ECO:0007669"/>
    <property type="project" value="TreeGrafter"/>
</dbReference>
<evidence type="ECO:0000256" key="3">
    <source>
        <dbReference type="ARBA" id="ARBA00023004"/>
    </source>
</evidence>
<dbReference type="SUPFAM" id="SSF52833">
    <property type="entry name" value="Thioredoxin-like"/>
    <property type="match status" value="2"/>
</dbReference>
<dbReference type="CDD" id="cd03028">
    <property type="entry name" value="GRX_PICOT_like"/>
    <property type="match status" value="1"/>
</dbReference>
<dbReference type="Proteomes" id="UP000271337">
    <property type="component" value="Unassembled WGS sequence"/>
</dbReference>